<dbReference type="STRING" id="568860.SAMN05421811_101751"/>
<protein>
    <submittedName>
        <fullName evidence="1">Uncharacterized protein</fullName>
    </submittedName>
</protein>
<gene>
    <name evidence="1" type="ORF">SAMN05421811_101751</name>
</gene>
<dbReference type="Proteomes" id="UP000199361">
    <property type="component" value="Unassembled WGS sequence"/>
</dbReference>
<evidence type="ECO:0000313" key="2">
    <source>
        <dbReference type="Proteomes" id="UP000199361"/>
    </source>
</evidence>
<organism evidence="1 2">
    <name type="scientific">Nonomuraea wenchangensis</name>
    <dbReference type="NCBI Taxonomy" id="568860"/>
    <lineage>
        <taxon>Bacteria</taxon>
        <taxon>Bacillati</taxon>
        <taxon>Actinomycetota</taxon>
        <taxon>Actinomycetes</taxon>
        <taxon>Streptosporangiales</taxon>
        <taxon>Streptosporangiaceae</taxon>
        <taxon>Nonomuraea</taxon>
    </lineage>
</organism>
<evidence type="ECO:0000313" key="1">
    <source>
        <dbReference type="EMBL" id="SES91997.1"/>
    </source>
</evidence>
<proteinExistence type="predicted"/>
<dbReference type="AlphaFoldDB" id="A0A1I0AFI1"/>
<keyword evidence="2" id="KW-1185">Reference proteome</keyword>
<sequence>MSAEIAAHAEVLRTDARALAACAERLRAIEAELKAGGGAPDWLHASVTAHLAACAVAAADLETAARRLSRYADTATP</sequence>
<accession>A0A1I0AFI1</accession>
<dbReference type="EMBL" id="FOHX01000001">
    <property type="protein sequence ID" value="SES91997.1"/>
    <property type="molecule type" value="Genomic_DNA"/>
</dbReference>
<name>A0A1I0AFI1_9ACTN</name>
<reference evidence="1 2" key="1">
    <citation type="submission" date="2016-10" db="EMBL/GenBank/DDBJ databases">
        <authorList>
            <person name="de Groot N.N."/>
        </authorList>
    </citation>
    <scope>NUCLEOTIDE SEQUENCE [LARGE SCALE GENOMIC DNA]</scope>
    <source>
        <strain evidence="1 2">CGMCC 4.5598</strain>
    </source>
</reference>
<dbReference type="RefSeq" id="WP_091076768.1">
    <property type="nucleotide sequence ID" value="NZ_FOHX01000001.1"/>
</dbReference>